<comment type="subcellular location">
    <subcellularLocation>
        <location evidence="7">Cell outer membrane</location>
        <topology evidence="7">Lipid-anchor</topology>
    </subcellularLocation>
    <subcellularLocation>
        <location evidence="7">Bacterial flagellum basal body</location>
    </subcellularLocation>
</comment>
<feature type="chain" id="PRO_5045888415" description="Flagellar L-ring protein" evidence="8">
    <location>
        <begin position="20"/>
        <end position="255"/>
    </location>
</feature>
<dbReference type="HAMAP" id="MF_00415">
    <property type="entry name" value="FlgH"/>
    <property type="match status" value="1"/>
</dbReference>
<dbReference type="PROSITE" id="PS51257">
    <property type="entry name" value="PROKAR_LIPOPROTEIN"/>
    <property type="match status" value="1"/>
</dbReference>
<evidence type="ECO:0000256" key="2">
    <source>
        <dbReference type="ARBA" id="ARBA00006929"/>
    </source>
</evidence>
<dbReference type="NCBIfam" id="NF001305">
    <property type="entry name" value="PRK00249.1-5"/>
    <property type="match status" value="1"/>
</dbReference>
<organism evidence="9 10">
    <name type="scientific">Kordiimonas lipolytica</name>
    <dbReference type="NCBI Taxonomy" id="1662421"/>
    <lineage>
        <taxon>Bacteria</taxon>
        <taxon>Pseudomonadati</taxon>
        <taxon>Pseudomonadota</taxon>
        <taxon>Alphaproteobacteria</taxon>
        <taxon>Kordiimonadales</taxon>
        <taxon>Kordiimonadaceae</taxon>
        <taxon>Kordiimonas</taxon>
    </lineage>
</organism>
<evidence type="ECO:0000256" key="1">
    <source>
        <dbReference type="ARBA" id="ARBA00002591"/>
    </source>
</evidence>
<accession>A0ABV8UFX0</accession>
<evidence type="ECO:0000256" key="5">
    <source>
        <dbReference type="ARBA" id="ARBA00023143"/>
    </source>
</evidence>
<dbReference type="PRINTS" id="PR01008">
    <property type="entry name" value="FLGLRINGFLGH"/>
</dbReference>
<feature type="signal peptide" evidence="8">
    <location>
        <begin position="1"/>
        <end position="19"/>
    </location>
</feature>
<comment type="caution">
    <text evidence="9">The sequence shown here is derived from an EMBL/GenBank/DDBJ whole genome shotgun (WGS) entry which is preliminary data.</text>
</comment>
<evidence type="ECO:0000313" key="10">
    <source>
        <dbReference type="Proteomes" id="UP001595776"/>
    </source>
</evidence>
<keyword evidence="6 7" id="KW-0998">Cell outer membrane</keyword>
<proteinExistence type="inferred from homology"/>
<keyword evidence="7" id="KW-0449">Lipoprotein</keyword>
<comment type="similarity">
    <text evidence="2 7">Belongs to the FlgH family.</text>
</comment>
<keyword evidence="10" id="KW-1185">Reference proteome</keyword>
<reference evidence="10" key="1">
    <citation type="journal article" date="2019" name="Int. J. Syst. Evol. Microbiol.">
        <title>The Global Catalogue of Microorganisms (GCM) 10K type strain sequencing project: providing services to taxonomists for standard genome sequencing and annotation.</title>
        <authorList>
            <consortium name="The Broad Institute Genomics Platform"/>
            <consortium name="The Broad Institute Genome Sequencing Center for Infectious Disease"/>
            <person name="Wu L."/>
            <person name="Ma J."/>
        </authorList>
    </citation>
    <scope>NUCLEOTIDE SEQUENCE [LARGE SCALE GENOMIC DNA]</scope>
    <source>
        <strain evidence="10">CGMCC 1.15304</strain>
    </source>
</reference>
<gene>
    <name evidence="7 9" type="primary">flgH</name>
    <name evidence="9" type="ORF">ACFO5Q_17665</name>
</gene>
<keyword evidence="4 7" id="KW-0472">Membrane</keyword>
<keyword evidence="9" id="KW-0282">Flagellum</keyword>
<name>A0ABV8UFX0_9PROT</name>
<keyword evidence="9" id="KW-0969">Cilium</keyword>
<evidence type="ECO:0000256" key="7">
    <source>
        <dbReference type="HAMAP-Rule" id="MF_00415"/>
    </source>
</evidence>
<dbReference type="EMBL" id="JBHSCR010000035">
    <property type="protein sequence ID" value="MFC4349683.1"/>
    <property type="molecule type" value="Genomic_DNA"/>
</dbReference>
<evidence type="ECO:0000256" key="8">
    <source>
        <dbReference type="SAM" id="SignalP"/>
    </source>
</evidence>
<keyword evidence="9" id="KW-0966">Cell projection</keyword>
<dbReference type="RefSeq" id="WP_068144963.1">
    <property type="nucleotide sequence ID" value="NZ_JBHSCR010000035.1"/>
</dbReference>
<evidence type="ECO:0000256" key="6">
    <source>
        <dbReference type="ARBA" id="ARBA00023237"/>
    </source>
</evidence>
<dbReference type="InterPro" id="IPR000527">
    <property type="entry name" value="Flag_Lring"/>
</dbReference>
<comment type="function">
    <text evidence="1 7">Assembles around the rod to form the L-ring and probably protects the motor/basal body from shearing forces during rotation.</text>
</comment>
<evidence type="ECO:0000313" key="9">
    <source>
        <dbReference type="EMBL" id="MFC4349683.1"/>
    </source>
</evidence>
<dbReference type="Proteomes" id="UP001595776">
    <property type="component" value="Unassembled WGS sequence"/>
</dbReference>
<evidence type="ECO:0000256" key="3">
    <source>
        <dbReference type="ARBA" id="ARBA00022729"/>
    </source>
</evidence>
<protein>
    <recommendedName>
        <fullName evidence="7">Flagellar L-ring protein</fullName>
    </recommendedName>
    <alternativeName>
        <fullName evidence="7">Basal body L-ring protein</fullName>
    </alternativeName>
</protein>
<sequence length="255" mass="27036">MIKNALRKIALTAALASLAACGAADRISNIGKAPDMTPIKDIKAPVAQRSISLPMPNNTPDKYQPNSLWRTGARAFFKDQRAGNIGDILTVNIDISDSAQIGNSTSRSRATAEDAGLSNFLGLEQKIGSAIHGSGEGAPTVTPGSLVNADSTTSYEGTGSVNRSEAISLTVAAIVTEVLPNGNLVIQGRQEVRVNFEKRELLLAGIVRPEDISSSNTISHTQIAEARISYGGKGQLTDVQQPRYGTQLYDIIFPF</sequence>
<keyword evidence="5 7" id="KW-0975">Bacterial flagellum</keyword>
<dbReference type="PANTHER" id="PTHR34933:SF1">
    <property type="entry name" value="FLAGELLAR L-RING PROTEIN"/>
    <property type="match status" value="1"/>
</dbReference>
<dbReference type="PANTHER" id="PTHR34933">
    <property type="entry name" value="FLAGELLAR L-RING PROTEIN"/>
    <property type="match status" value="1"/>
</dbReference>
<comment type="subunit">
    <text evidence="7">The basal body constitutes a major portion of the flagellar organelle and consists of four rings (L,P,S, and M) mounted on a central rod.</text>
</comment>
<evidence type="ECO:0000256" key="4">
    <source>
        <dbReference type="ARBA" id="ARBA00023136"/>
    </source>
</evidence>
<keyword evidence="3 7" id="KW-0732">Signal</keyword>
<dbReference type="Pfam" id="PF02107">
    <property type="entry name" value="FlgH"/>
    <property type="match status" value="1"/>
</dbReference>